<organism evidence="1">
    <name type="scientific">Octopus bimaculoides</name>
    <name type="common">California two-spotted octopus</name>
    <dbReference type="NCBI Taxonomy" id="37653"/>
    <lineage>
        <taxon>Eukaryota</taxon>
        <taxon>Metazoa</taxon>
        <taxon>Spiralia</taxon>
        <taxon>Lophotrochozoa</taxon>
        <taxon>Mollusca</taxon>
        <taxon>Cephalopoda</taxon>
        <taxon>Coleoidea</taxon>
        <taxon>Octopodiformes</taxon>
        <taxon>Octopoda</taxon>
        <taxon>Incirrata</taxon>
        <taxon>Octopodidae</taxon>
        <taxon>Octopus</taxon>
    </lineage>
</organism>
<sequence length="73" mass="8494">MTCHRELLDKKPVHRLRVNSDAVSMQIHYWRLSWTAPLSNARRCEKEGERKSLWTTGHHGGVVSNVIHVTRGY</sequence>
<dbReference type="AlphaFoldDB" id="A0A0L8GKG4"/>
<dbReference type="EMBL" id="KQ421412">
    <property type="protein sequence ID" value="KOF77497.1"/>
    <property type="molecule type" value="Genomic_DNA"/>
</dbReference>
<protein>
    <submittedName>
        <fullName evidence="1">Uncharacterized protein</fullName>
    </submittedName>
</protein>
<proteinExistence type="predicted"/>
<name>A0A0L8GKG4_OCTBM</name>
<accession>A0A0L8GKG4</accession>
<evidence type="ECO:0000313" key="1">
    <source>
        <dbReference type="EMBL" id="KOF77497.1"/>
    </source>
</evidence>
<reference evidence="1" key="1">
    <citation type="submission" date="2015-07" db="EMBL/GenBank/DDBJ databases">
        <title>MeaNS - Measles Nucleotide Surveillance Program.</title>
        <authorList>
            <person name="Tran T."/>
            <person name="Druce J."/>
        </authorList>
    </citation>
    <scope>NUCLEOTIDE SEQUENCE</scope>
    <source>
        <strain evidence="1">UCB-OBI-ISO-001</strain>
        <tissue evidence="1">Gonad</tissue>
    </source>
</reference>
<gene>
    <name evidence="1" type="ORF">OCBIM_22032039mg</name>
</gene>